<name>A0A0D3H6D7_9ORYZ</name>
<reference evidence="2" key="1">
    <citation type="journal article" date="2009" name="Rice">
        <title>De Novo Next Generation Sequencing of Plant Genomes.</title>
        <authorList>
            <person name="Rounsley S."/>
            <person name="Marri P.R."/>
            <person name="Yu Y."/>
            <person name="He R."/>
            <person name="Sisneros N."/>
            <person name="Goicoechea J.L."/>
            <person name="Lee S.J."/>
            <person name="Angelova A."/>
            <person name="Kudrna D."/>
            <person name="Luo M."/>
            <person name="Affourtit J."/>
            <person name="Desany B."/>
            <person name="Knight J."/>
            <person name="Niazi F."/>
            <person name="Egholm M."/>
            <person name="Wing R.A."/>
        </authorList>
    </citation>
    <scope>NUCLEOTIDE SEQUENCE [LARGE SCALE GENOMIC DNA]</scope>
    <source>
        <strain evidence="2">cv. IRGC 105608</strain>
    </source>
</reference>
<evidence type="ECO:0000313" key="2">
    <source>
        <dbReference type="EnsemblPlants" id="OBART09G08820.1"/>
    </source>
</evidence>
<organism evidence="2">
    <name type="scientific">Oryza barthii</name>
    <dbReference type="NCBI Taxonomy" id="65489"/>
    <lineage>
        <taxon>Eukaryota</taxon>
        <taxon>Viridiplantae</taxon>
        <taxon>Streptophyta</taxon>
        <taxon>Embryophyta</taxon>
        <taxon>Tracheophyta</taxon>
        <taxon>Spermatophyta</taxon>
        <taxon>Magnoliopsida</taxon>
        <taxon>Liliopsida</taxon>
        <taxon>Poales</taxon>
        <taxon>Poaceae</taxon>
        <taxon>BOP clade</taxon>
        <taxon>Oryzoideae</taxon>
        <taxon>Oryzeae</taxon>
        <taxon>Oryzinae</taxon>
        <taxon>Oryza</taxon>
    </lineage>
</organism>
<sequence>MPSRGLDWGERSGLLPLSTAGLFYFMAGESPSICPRWCDARIWTATNPRLEAVEIGRRRNTTPCGEVWDLWTEGMWGHDGGGVGEDVSRRAPSRSLGSGGSVPTSEEDARCVVAQEGCRGSNEK</sequence>
<dbReference type="HOGENOM" id="CLU_2007710_0_0_1"/>
<dbReference type="EnsemblPlants" id="OBART09G08820.1">
    <property type="protein sequence ID" value="OBART09G08820.1"/>
    <property type="gene ID" value="OBART09G08820"/>
</dbReference>
<dbReference type="Proteomes" id="UP000026960">
    <property type="component" value="Chromosome 9"/>
</dbReference>
<reference evidence="2" key="2">
    <citation type="submission" date="2015-03" db="UniProtKB">
        <authorList>
            <consortium name="EnsemblPlants"/>
        </authorList>
    </citation>
    <scope>IDENTIFICATION</scope>
</reference>
<protein>
    <submittedName>
        <fullName evidence="2">Uncharacterized protein</fullName>
    </submittedName>
</protein>
<evidence type="ECO:0000313" key="3">
    <source>
        <dbReference type="Proteomes" id="UP000026960"/>
    </source>
</evidence>
<feature type="region of interest" description="Disordered" evidence="1">
    <location>
        <begin position="79"/>
        <end position="108"/>
    </location>
</feature>
<evidence type="ECO:0000256" key="1">
    <source>
        <dbReference type="SAM" id="MobiDB-lite"/>
    </source>
</evidence>
<dbReference type="PaxDb" id="65489-OBART09G08820.1"/>
<dbReference type="Gramene" id="OBART09G08820.1">
    <property type="protein sequence ID" value="OBART09G08820.1"/>
    <property type="gene ID" value="OBART09G08820"/>
</dbReference>
<dbReference type="AlphaFoldDB" id="A0A0D3H6D7"/>
<proteinExistence type="predicted"/>
<accession>A0A0D3H6D7</accession>
<keyword evidence="3" id="KW-1185">Reference proteome</keyword>